<dbReference type="Pfam" id="PF11583">
    <property type="entry name" value="AurF"/>
    <property type="match status" value="1"/>
</dbReference>
<dbReference type="InterPro" id="IPR025859">
    <property type="entry name" value="AurF/CmlI"/>
</dbReference>
<organism evidence="1 2">
    <name type="scientific">Pseudomonas tensinigenes</name>
    <dbReference type="NCBI Taxonomy" id="2745511"/>
    <lineage>
        <taxon>Bacteria</taxon>
        <taxon>Pseudomonadati</taxon>
        <taxon>Pseudomonadota</taxon>
        <taxon>Gammaproteobacteria</taxon>
        <taxon>Pseudomonadales</taxon>
        <taxon>Pseudomonadaceae</taxon>
        <taxon>Pseudomonas</taxon>
    </lineage>
</organism>
<sequence length="325" mass="37022">MTLLIPDPNEVPVSWALKFTLRDWDSRASVRSSTHDYQLPDDVQQQLQSRYWFPPAFLPYLAHPAIQAAGREVLHRLTANHLVHFLDYTTLLEHRIVNRAVEVIAHRELPIYVPLPMKHAALQLYTDEGYHALFSNRLAEQIAGLYGITGRPTIPRRITRMNAMIARTPEKNRALAWFLLGFVSETIIARELLDICRDTLVSSVNDMLRDHLADEARHSRYFAEVFHYCWLSMNSRQRTFVSRTLLEIIGIFFEVDERWLQQSLRGAGIADSDVMEIVGGMATVQANRARARSGCIATVDALRKAGFFATPHNQTLFAKAGLIDG</sequence>
<proteinExistence type="predicted"/>
<dbReference type="RefSeq" id="WP_095121549.1">
    <property type="nucleotide sequence ID" value="NZ_CP077089.1"/>
</dbReference>
<reference evidence="1 2" key="2">
    <citation type="journal article" date="2021" name="Microorganisms">
        <title>The Ever-Expanding Pseudomonas Genus: Description of 43 New Species and Partition of the Pseudomonas putida Group.</title>
        <authorList>
            <person name="Girard L."/>
            <person name="Lood C."/>
            <person name="Hofte M."/>
            <person name="Vandamme P."/>
            <person name="Rokni-Zadeh H."/>
            <person name="van Noort V."/>
            <person name="Lavigne R."/>
            <person name="De Mot R."/>
        </authorList>
    </citation>
    <scope>NUCLEOTIDE SEQUENCE [LARGE SCALE GENOMIC DNA]</scope>
    <source>
        <strain evidence="1 2">ZA 5.3</strain>
    </source>
</reference>
<dbReference type="Gene3D" id="1.10.620.20">
    <property type="entry name" value="Ribonucleotide Reductase, subunit A"/>
    <property type="match status" value="1"/>
</dbReference>
<evidence type="ECO:0000313" key="2">
    <source>
        <dbReference type="Proteomes" id="UP000646386"/>
    </source>
</evidence>
<dbReference type="Proteomes" id="UP000646386">
    <property type="component" value="Chromosome"/>
</dbReference>
<name>A0ABX8PX22_9PSED</name>
<reference evidence="1 2" key="1">
    <citation type="journal article" date="2020" name="Microorganisms">
        <title>Reliable Identification of Environmental Pseudomonas Isolates Using the rpoD Gene.</title>
        <authorList>
            <consortium name="The Broad Institute Genome Sequencing Platform"/>
            <person name="Girard L."/>
            <person name="Lood C."/>
            <person name="Rokni-Zadeh H."/>
            <person name="van Noort V."/>
            <person name="Lavigne R."/>
            <person name="De Mot R."/>
        </authorList>
    </citation>
    <scope>NUCLEOTIDE SEQUENCE [LARGE SCALE GENOMIC DNA]</scope>
    <source>
        <strain evidence="1 2">ZA 5.3</strain>
    </source>
</reference>
<protein>
    <submittedName>
        <fullName evidence="1">Diiron oxygenase</fullName>
    </submittedName>
</protein>
<accession>A0ABX8PX22</accession>
<dbReference type="EMBL" id="CP077089">
    <property type="protein sequence ID" value="QXI05965.1"/>
    <property type="molecule type" value="Genomic_DNA"/>
</dbReference>
<evidence type="ECO:0000313" key="1">
    <source>
        <dbReference type="EMBL" id="QXI05965.1"/>
    </source>
</evidence>
<keyword evidence="2" id="KW-1185">Reference proteome</keyword>
<dbReference type="InterPro" id="IPR012348">
    <property type="entry name" value="RNR-like"/>
</dbReference>
<gene>
    <name evidence="1" type="ORF">HU718_028815</name>
</gene>